<dbReference type="SUPFAM" id="SSF57850">
    <property type="entry name" value="RING/U-box"/>
    <property type="match status" value="1"/>
</dbReference>
<feature type="region of interest" description="Disordered" evidence="5">
    <location>
        <begin position="258"/>
        <end position="291"/>
    </location>
</feature>
<evidence type="ECO:0000256" key="3">
    <source>
        <dbReference type="ARBA" id="ARBA00022833"/>
    </source>
</evidence>
<comment type="caution">
    <text evidence="7">The sequence shown here is derived from an EMBL/GenBank/DDBJ whole genome shotgun (WGS) entry which is preliminary data.</text>
</comment>
<dbReference type="PANTHER" id="PTHR23041">
    <property type="entry name" value="RING FINGER DOMAIN-CONTAINING"/>
    <property type="match status" value="1"/>
</dbReference>
<feature type="region of interest" description="Disordered" evidence="5">
    <location>
        <begin position="1"/>
        <end position="49"/>
    </location>
</feature>
<accession>A0ABR4DM21</accession>
<evidence type="ECO:0000256" key="2">
    <source>
        <dbReference type="ARBA" id="ARBA00022771"/>
    </source>
</evidence>
<evidence type="ECO:0000256" key="1">
    <source>
        <dbReference type="ARBA" id="ARBA00022723"/>
    </source>
</evidence>
<dbReference type="Proteomes" id="UP001600064">
    <property type="component" value="Unassembled WGS sequence"/>
</dbReference>
<organism evidence="7 8">
    <name type="scientific">Remersonia thermophila</name>
    <dbReference type="NCBI Taxonomy" id="72144"/>
    <lineage>
        <taxon>Eukaryota</taxon>
        <taxon>Fungi</taxon>
        <taxon>Dikarya</taxon>
        <taxon>Ascomycota</taxon>
        <taxon>Pezizomycotina</taxon>
        <taxon>Sordariomycetes</taxon>
        <taxon>Sordariomycetidae</taxon>
        <taxon>Sordariales</taxon>
        <taxon>Sordariales incertae sedis</taxon>
        <taxon>Remersonia</taxon>
    </lineage>
</organism>
<feature type="region of interest" description="Disordered" evidence="5">
    <location>
        <begin position="65"/>
        <end position="154"/>
    </location>
</feature>
<reference evidence="7 8" key="1">
    <citation type="journal article" date="2024" name="Commun. Biol.">
        <title>Comparative genomic analysis of thermophilic fungi reveals convergent evolutionary adaptations and gene losses.</title>
        <authorList>
            <person name="Steindorff A.S."/>
            <person name="Aguilar-Pontes M.V."/>
            <person name="Robinson A.J."/>
            <person name="Andreopoulos B."/>
            <person name="LaButti K."/>
            <person name="Kuo A."/>
            <person name="Mondo S."/>
            <person name="Riley R."/>
            <person name="Otillar R."/>
            <person name="Haridas S."/>
            <person name="Lipzen A."/>
            <person name="Grimwood J."/>
            <person name="Schmutz J."/>
            <person name="Clum A."/>
            <person name="Reid I.D."/>
            <person name="Moisan M.C."/>
            <person name="Butler G."/>
            <person name="Nguyen T.T.M."/>
            <person name="Dewar K."/>
            <person name="Conant G."/>
            <person name="Drula E."/>
            <person name="Henrissat B."/>
            <person name="Hansel C."/>
            <person name="Singer S."/>
            <person name="Hutchinson M.I."/>
            <person name="de Vries R.P."/>
            <person name="Natvig D.O."/>
            <person name="Powell A.J."/>
            <person name="Tsang A."/>
            <person name="Grigoriev I.V."/>
        </authorList>
    </citation>
    <scope>NUCLEOTIDE SEQUENCE [LARGE SCALE GENOMIC DNA]</scope>
    <source>
        <strain evidence="7 8">ATCC 22073</strain>
    </source>
</reference>
<dbReference type="PROSITE" id="PS00518">
    <property type="entry name" value="ZF_RING_1"/>
    <property type="match status" value="1"/>
</dbReference>
<feature type="compositionally biased region" description="Low complexity" evidence="5">
    <location>
        <begin position="13"/>
        <end position="26"/>
    </location>
</feature>
<dbReference type="Gene3D" id="3.30.40.10">
    <property type="entry name" value="Zinc/RING finger domain, C3HC4 (zinc finger)"/>
    <property type="match status" value="1"/>
</dbReference>
<keyword evidence="2 4" id="KW-0863">Zinc-finger</keyword>
<dbReference type="EMBL" id="JAZGUE010000002">
    <property type="protein sequence ID" value="KAL2270359.1"/>
    <property type="molecule type" value="Genomic_DNA"/>
</dbReference>
<dbReference type="InterPro" id="IPR001841">
    <property type="entry name" value="Znf_RING"/>
</dbReference>
<dbReference type="RefSeq" id="XP_070869083.1">
    <property type="nucleotide sequence ID" value="XM_071008825.1"/>
</dbReference>
<keyword evidence="1" id="KW-0479">Metal-binding</keyword>
<dbReference type="GeneID" id="98123469"/>
<name>A0ABR4DM21_9PEZI</name>
<dbReference type="InterPro" id="IPR047134">
    <property type="entry name" value="RNF4"/>
</dbReference>
<gene>
    <name evidence="7" type="ORF">VTJ83DRAFT_2543</name>
</gene>
<dbReference type="InterPro" id="IPR013083">
    <property type="entry name" value="Znf_RING/FYVE/PHD"/>
</dbReference>
<evidence type="ECO:0000256" key="4">
    <source>
        <dbReference type="PROSITE-ProRule" id="PRU00175"/>
    </source>
</evidence>
<feature type="compositionally biased region" description="Low complexity" evidence="5">
    <location>
        <begin position="115"/>
        <end position="126"/>
    </location>
</feature>
<dbReference type="PANTHER" id="PTHR23041:SF78">
    <property type="entry name" value="E3 UBIQUITIN-PROTEIN LIGASE RNF4"/>
    <property type="match status" value="1"/>
</dbReference>
<dbReference type="InterPro" id="IPR017907">
    <property type="entry name" value="Znf_RING_CS"/>
</dbReference>
<proteinExistence type="predicted"/>
<protein>
    <recommendedName>
        <fullName evidence="6">RING-type domain-containing protein</fullName>
    </recommendedName>
</protein>
<evidence type="ECO:0000313" key="7">
    <source>
        <dbReference type="EMBL" id="KAL2270359.1"/>
    </source>
</evidence>
<keyword evidence="3" id="KW-0862">Zinc</keyword>
<evidence type="ECO:0000313" key="8">
    <source>
        <dbReference type="Proteomes" id="UP001600064"/>
    </source>
</evidence>
<dbReference type="SMART" id="SM00184">
    <property type="entry name" value="RING"/>
    <property type="match status" value="1"/>
</dbReference>
<feature type="compositionally biased region" description="Low complexity" evidence="5">
    <location>
        <begin position="270"/>
        <end position="291"/>
    </location>
</feature>
<evidence type="ECO:0000259" key="6">
    <source>
        <dbReference type="PROSITE" id="PS50089"/>
    </source>
</evidence>
<keyword evidence="8" id="KW-1185">Reference proteome</keyword>
<dbReference type="Pfam" id="PF13920">
    <property type="entry name" value="zf-C3HC4_3"/>
    <property type="match status" value="1"/>
</dbReference>
<feature type="domain" description="RING-type" evidence="6">
    <location>
        <begin position="194"/>
        <end position="235"/>
    </location>
</feature>
<dbReference type="PROSITE" id="PS50089">
    <property type="entry name" value="ZF_RING_2"/>
    <property type="match status" value="1"/>
</dbReference>
<evidence type="ECO:0000256" key="5">
    <source>
        <dbReference type="SAM" id="MobiDB-lite"/>
    </source>
</evidence>
<sequence length="291" mass="32145">MVGPIVRPDRWNPAPAAPSSRQPSLATHREPQPPRPAPPSQPATDLDLDLDLHLNLNLDLDLDLDPFQPRPADPASRPRTSGIPQSRRSRPRPSSAMSSPNAGRGSRAANPRAGPSRSAANPLSSSPAPPATPTATAKRKREDDDNDDDLPALAGDKLDGIEVVDLVDRDEVPAELAAEQEAGKNYVRLSTLDCVICMDNVKDLTVTHCGHLFCSECLHSALEMDPARRICPICRQKIDRMGNSGRWGQRQKGFYPLELKLKTRPARPNEQQQQQQQEQQEQQQEQQEQQQ</sequence>